<keyword evidence="9" id="KW-1185">Reference proteome</keyword>
<keyword evidence="5 6" id="KW-0472">Membrane</keyword>
<proteinExistence type="predicted"/>
<dbReference type="NCBIfam" id="TIGR00901">
    <property type="entry name" value="2A0125"/>
    <property type="match status" value="1"/>
</dbReference>
<dbReference type="InterPro" id="IPR020846">
    <property type="entry name" value="MFS_dom"/>
</dbReference>
<dbReference type="SUPFAM" id="SSF103473">
    <property type="entry name" value="MFS general substrate transporter"/>
    <property type="match status" value="1"/>
</dbReference>
<evidence type="ECO:0000256" key="1">
    <source>
        <dbReference type="ARBA" id="ARBA00004141"/>
    </source>
</evidence>
<dbReference type="InterPro" id="IPR036259">
    <property type="entry name" value="MFS_trans_sf"/>
</dbReference>
<keyword evidence="2" id="KW-0813">Transport</keyword>
<dbReference type="GO" id="GO:0022857">
    <property type="term" value="F:transmembrane transporter activity"/>
    <property type="evidence" value="ECO:0007669"/>
    <property type="project" value="InterPro"/>
</dbReference>
<evidence type="ECO:0000256" key="6">
    <source>
        <dbReference type="SAM" id="Phobius"/>
    </source>
</evidence>
<dbReference type="Pfam" id="PF07690">
    <property type="entry name" value="MFS_1"/>
    <property type="match status" value="1"/>
</dbReference>
<dbReference type="InterPro" id="IPR011701">
    <property type="entry name" value="MFS"/>
</dbReference>
<dbReference type="PROSITE" id="PS50850">
    <property type="entry name" value="MFS"/>
    <property type="match status" value="1"/>
</dbReference>
<comment type="subcellular location">
    <subcellularLocation>
        <location evidence="1">Membrane</location>
        <topology evidence="1">Multi-pass membrane protein</topology>
    </subcellularLocation>
</comment>
<dbReference type="GO" id="GO:0016020">
    <property type="term" value="C:membrane"/>
    <property type="evidence" value="ECO:0007669"/>
    <property type="project" value="UniProtKB-SubCell"/>
</dbReference>
<dbReference type="STRING" id="64971.SAMN05421831_10183"/>
<feature type="transmembrane region" description="Helical" evidence="6">
    <location>
        <begin position="38"/>
        <end position="56"/>
    </location>
</feature>
<feature type="transmembrane region" description="Helical" evidence="6">
    <location>
        <begin position="68"/>
        <end position="85"/>
    </location>
</feature>
<protein>
    <submittedName>
        <fullName evidence="8">MFS transporter, PAT family, beta-lactamase induction signal transducer AmpG</fullName>
    </submittedName>
</protein>
<evidence type="ECO:0000256" key="5">
    <source>
        <dbReference type="ARBA" id="ARBA00023136"/>
    </source>
</evidence>
<reference evidence="9" key="1">
    <citation type="submission" date="2016-10" db="EMBL/GenBank/DDBJ databases">
        <authorList>
            <person name="Varghese N."/>
            <person name="Submissions S."/>
        </authorList>
    </citation>
    <scope>NUCLEOTIDE SEQUENCE [LARGE SCALE GENOMIC DNA]</scope>
    <source>
        <strain evidence="9">DSM 7165</strain>
    </source>
</reference>
<keyword evidence="3 6" id="KW-0812">Transmembrane</keyword>
<feature type="transmembrane region" description="Helical" evidence="6">
    <location>
        <begin position="248"/>
        <end position="269"/>
    </location>
</feature>
<accession>A0A1H6QBZ6</accession>
<feature type="transmembrane region" description="Helical" evidence="6">
    <location>
        <begin position="368"/>
        <end position="387"/>
    </location>
</feature>
<dbReference type="AlphaFoldDB" id="A0A1H6QBZ6"/>
<dbReference type="InterPro" id="IPR004752">
    <property type="entry name" value="AmpG_permease/AT-1"/>
</dbReference>
<feature type="transmembrane region" description="Helical" evidence="6">
    <location>
        <begin position="302"/>
        <end position="327"/>
    </location>
</feature>
<name>A0A1H6QBZ6_9GAMM</name>
<keyword evidence="4 6" id="KW-1133">Transmembrane helix</keyword>
<feature type="transmembrane region" description="Helical" evidence="6">
    <location>
        <begin position="276"/>
        <end position="296"/>
    </location>
</feature>
<evidence type="ECO:0000256" key="4">
    <source>
        <dbReference type="ARBA" id="ARBA00022989"/>
    </source>
</evidence>
<dbReference type="EMBL" id="FNYH01000001">
    <property type="protein sequence ID" value="SEI37717.1"/>
    <property type="molecule type" value="Genomic_DNA"/>
</dbReference>
<dbReference type="PANTHER" id="PTHR12778:SF10">
    <property type="entry name" value="MAJOR FACILITATOR SUPERFAMILY DOMAIN-CONTAINING PROTEIN 3"/>
    <property type="match status" value="1"/>
</dbReference>
<evidence type="ECO:0000256" key="2">
    <source>
        <dbReference type="ARBA" id="ARBA00022448"/>
    </source>
</evidence>
<gene>
    <name evidence="8" type="ORF">SAMN05421831_10183</name>
</gene>
<evidence type="ECO:0000259" key="7">
    <source>
        <dbReference type="PROSITE" id="PS50850"/>
    </source>
</evidence>
<evidence type="ECO:0000313" key="8">
    <source>
        <dbReference type="EMBL" id="SEI37717.1"/>
    </source>
</evidence>
<feature type="transmembrane region" description="Helical" evidence="6">
    <location>
        <begin position="213"/>
        <end position="236"/>
    </location>
</feature>
<feature type="transmembrane region" description="Helical" evidence="6">
    <location>
        <begin position="97"/>
        <end position="115"/>
    </location>
</feature>
<feature type="transmembrane region" description="Helical" evidence="6">
    <location>
        <begin position="136"/>
        <end position="157"/>
    </location>
</feature>
<dbReference type="Gene3D" id="1.20.1250.20">
    <property type="entry name" value="MFS general substrate transporter like domains"/>
    <property type="match status" value="1"/>
</dbReference>
<feature type="transmembrane region" description="Helical" evidence="6">
    <location>
        <begin position="163"/>
        <end position="181"/>
    </location>
</feature>
<feature type="domain" description="Major facilitator superfamily (MFS) profile" evidence="7">
    <location>
        <begin position="1"/>
        <end position="397"/>
    </location>
</feature>
<sequence>MLITFSMGFSSGLPLLLTGSVLQLWMRQGGVSLQDLGLLTLVGLPYTLKFFWAPLLDRFQLTTWGRRRSWLLLSQITLTLALVALSQGDPHLDAQNMALWALLIAFFSATQDIGVDAYRREHLPESELGLGSSVYVYGYRTGMLLASGGGLILAGYWSWEMAYLLMAAAMILGMLTTWLAPEPYAHVDAPKTLKQAIVQPFVSFWQLKYAGHLLLFVLLYKIGDAIAAAMTAPLYVDLGFSEVEIGTTVKLFGFWATLAGGLIGGLLMVRIGIYRGLLIFGILQMLSTAGFVYLVYQGHHLPSLAAVVALENLASGMGTAAYIAFMAALTDIRFTATQYALLSSLAGVPRVLLSAPSGYLAVAFGWEGFFICCTLIAIPGLLLLPYIKQHFLVHQTSEATHVS</sequence>
<organism evidence="8 9">
    <name type="scientific">Allopseudospirillum japonicum</name>
    <dbReference type="NCBI Taxonomy" id="64971"/>
    <lineage>
        <taxon>Bacteria</taxon>
        <taxon>Pseudomonadati</taxon>
        <taxon>Pseudomonadota</taxon>
        <taxon>Gammaproteobacteria</taxon>
        <taxon>Oceanospirillales</taxon>
        <taxon>Oceanospirillaceae</taxon>
        <taxon>Allopseudospirillum</taxon>
    </lineage>
</organism>
<evidence type="ECO:0000313" key="9">
    <source>
        <dbReference type="Proteomes" id="UP000242999"/>
    </source>
</evidence>
<dbReference type="PANTHER" id="PTHR12778">
    <property type="entry name" value="SOLUTE CARRIER FAMILY 33 ACETYL-COA TRANSPORTER -RELATED"/>
    <property type="match status" value="1"/>
</dbReference>
<dbReference type="Proteomes" id="UP000242999">
    <property type="component" value="Unassembled WGS sequence"/>
</dbReference>
<feature type="transmembrane region" description="Helical" evidence="6">
    <location>
        <begin position="7"/>
        <end position="26"/>
    </location>
</feature>
<dbReference type="CDD" id="cd17486">
    <property type="entry name" value="MFS_AmpG_like"/>
    <property type="match status" value="1"/>
</dbReference>
<feature type="transmembrane region" description="Helical" evidence="6">
    <location>
        <begin position="339"/>
        <end position="362"/>
    </location>
</feature>
<evidence type="ECO:0000256" key="3">
    <source>
        <dbReference type="ARBA" id="ARBA00022692"/>
    </source>
</evidence>